<dbReference type="InterPro" id="IPR010341">
    <property type="entry name" value="DUF936_pln"/>
</dbReference>
<accession>A0A8X7VI10</accession>
<keyword evidence="1" id="KW-0560">Oxidoreductase</keyword>
<dbReference type="PANTHER" id="PTHR31928">
    <property type="entry name" value="EXPRESSED PROTEIN"/>
    <property type="match status" value="1"/>
</dbReference>
<evidence type="ECO:0000313" key="5">
    <source>
        <dbReference type="EMBL" id="KAG2311611.1"/>
    </source>
</evidence>
<feature type="chain" id="PRO_5036486631" evidence="2">
    <location>
        <begin position="21"/>
        <end position="230"/>
    </location>
</feature>
<keyword evidence="2" id="KW-0732">Signal</keyword>
<evidence type="ECO:0000313" key="6">
    <source>
        <dbReference type="Proteomes" id="UP000886595"/>
    </source>
</evidence>
<dbReference type="InterPro" id="IPR016039">
    <property type="entry name" value="Thiolase-like"/>
</dbReference>
<proteinExistence type="predicted"/>
<dbReference type="OrthoDB" id="1730291at2759"/>
<dbReference type="AlphaFoldDB" id="A0A8X7VI10"/>
<keyword evidence="6" id="KW-1185">Reference proteome</keyword>
<evidence type="ECO:0000256" key="1">
    <source>
        <dbReference type="ARBA" id="ARBA00023002"/>
    </source>
</evidence>
<dbReference type="EMBL" id="JAAMPC010000005">
    <property type="protein sequence ID" value="KAG2311611.1"/>
    <property type="molecule type" value="Genomic_DNA"/>
</dbReference>
<dbReference type="InterPro" id="IPR029061">
    <property type="entry name" value="THDP-binding"/>
</dbReference>
<feature type="signal peptide" evidence="2">
    <location>
        <begin position="1"/>
        <end position="20"/>
    </location>
</feature>
<gene>
    <name evidence="5" type="ORF">Bca52824_023168</name>
</gene>
<evidence type="ECO:0000259" key="3">
    <source>
        <dbReference type="Pfam" id="PF00676"/>
    </source>
</evidence>
<dbReference type="InterPro" id="IPR001017">
    <property type="entry name" value="DH_E1"/>
</dbReference>
<protein>
    <submittedName>
        <fullName evidence="5">Uncharacterized protein</fullName>
    </submittedName>
</protein>
<dbReference type="GO" id="GO:0016746">
    <property type="term" value="F:acyltransferase activity"/>
    <property type="evidence" value="ECO:0007669"/>
    <property type="project" value="InterPro"/>
</dbReference>
<dbReference type="PANTHER" id="PTHR31928:SF4">
    <property type="entry name" value="OS08G0541500 PROTEIN"/>
    <property type="match status" value="1"/>
</dbReference>
<dbReference type="GO" id="GO:0016624">
    <property type="term" value="F:oxidoreductase activity, acting on the aldehyde or oxo group of donors, disulfide as acceptor"/>
    <property type="evidence" value="ECO:0007669"/>
    <property type="project" value="InterPro"/>
</dbReference>
<evidence type="ECO:0000259" key="4">
    <source>
        <dbReference type="Pfam" id="PF06075"/>
    </source>
</evidence>
<sequence>MANLVLGVLLKLLQHMNTDAGEHRSSLIQVVSIVPALAEGELFPNQGLRMVTPLGRDVETTWRRLIGGDCGIRGLTPDDLKMNSFDDESKSYTFDQLSSKVAAFVPHGTNPGEFDEGLWLNSKDRVTIKTVKSLRRSGGLVPLLEVLQDHLQDETALPSEDNASSRSGDRLRKRVDGMDAFAVKKACKFAKEYALKNGPIIQEMDTYKYHGRSMSDSGSTYRIRDEISSL</sequence>
<dbReference type="Pfam" id="PF06075">
    <property type="entry name" value="DUF936"/>
    <property type="match status" value="1"/>
</dbReference>
<evidence type="ECO:0000256" key="2">
    <source>
        <dbReference type="SAM" id="SignalP"/>
    </source>
</evidence>
<dbReference type="SUPFAM" id="SSF53901">
    <property type="entry name" value="Thiolase-like"/>
    <property type="match status" value="1"/>
</dbReference>
<dbReference type="InterPro" id="IPR048297">
    <property type="entry name" value="DUF936_dom_pln"/>
</dbReference>
<dbReference type="Proteomes" id="UP000886595">
    <property type="component" value="Unassembled WGS sequence"/>
</dbReference>
<name>A0A8X7VI10_BRACI</name>
<reference evidence="5 6" key="1">
    <citation type="submission" date="2020-02" db="EMBL/GenBank/DDBJ databases">
        <authorList>
            <person name="Ma Q."/>
            <person name="Huang Y."/>
            <person name="Song X."/>
            <person name="Pei D."/>
        </authorList>
    </citation>
    <scope>NUCLEOTIDE SEQUENCE [LARGE SCALE GENOMIC DNA]</scope>
    <source>
        <strain evidence="5">Sxm20200214</strain>
        <tissue evidence="5">Leaf</tissue>
    </source>
</reference>
<dbReference type="Gene3D" id="3.40.50.970">
    <property type="match status" value="1"/>
</dbReference>
<organism evidence="5 6">
    <name type="scientific">Brassica carinata</name>
    <name type="common">Ethiopian mustard</name>
    <name type="synonym">Abyssinian cabbage</name>
    <dbReference type="NCBI Taxonomy" id="52824"/>
    <lineage>
        <taxon>Eukaryota</taxon>
        <taxon>Viridiplantae</taxon>
        <taxon>Streptophyta</taxon>
        <taxon>Embryophyta</taxon>
        <taxon>Tracheophyta</taxon>
        <taxon>Spermatophyta</taxon>
        <taxon>Magnoliopsida</taxon>
        <taxon>eudicotyledons</taxon>
        <taxon>Gunneridae</taxon>
        <taxon>Pentapetalae</taxon>
        <taxon>rosids</taxon>
        <taxon>malvids</taxon>
        <taxon>Brassicales</taxon>
        <taxon>Brassicaceae</taxon>
        <taxon>Brassiceae</taxon>
        <taxon>Brassica</taxon>
    </lineage>
</organism>
<comment type="caution">
    <text evidence="5">The sequence shown here is derived from an EMBL/GenBank/DDBJ whole genome shotgun (WGS) entry which is preliminary data.</text>
</comment>
<feature type="domain" description="Dehydrogenase E1 component" evidence="3">
    <location>
        <begin position="174"/>
        <end position="228"/>
    </location>
</feature>
<feature type="domain" description="DUF936" evidence="4">
    <location>
        <begin position="4"/>
        <end position="48"/>
    </location>
</feature>
<dbReference type="Pfam" id="PF00676">
    <property type="entry name" value="E1_dh"/>
    <property type="match status" value="1"/>
</dbReference>
<dbReference type="SUPFAM" id="SSF52518">
    <property type="entry name" value="Thiamin diphosphate-binding fold (THDP-binding)"/>
    <property type="match status" value="1"/>
</dbReference>